<dbReference type="SUPFAM" id="SSF52113">
    <property type="entry name" value="BRCT domain"/>
    <property type="match status" value="3"/>
</dbReference>
<dbReference type="GO" id="GO:0033314">
    <property type="term" value="P:mitotic DNA replication checkpoint signaling"/>
    <property type="evidence" value="ECO:0007669"/>
    <property type="project" value="TreeGrafter"/>
</dbReference>
<dbReference type="PANTHER" id="PTHR13561">
    <property type="entry name" value="DNA REPLICATION REGULATOR DPB11-RELATED"/>
    <property type="match status" value="1"/>
</dbReference>
<dbReference type="GO" id="GO:0007095">
    <property type="term" value="P:mitotic G2 DNA damage checkpoint signaling"/>
    <property type="evidence" value="ECO:0007669"/>
    <property type="project" value="TreeGrafter"/>
</dbReference>
<feature type="compositionally biased region" description="Low complexity" evidence="2">
    <location>
        <begin position="571"/>
        <end position="588"/>
    </location>
</feature>
<dbReference type="CDD" id="cd18433">
    <property type="entry name" value="BRCT_Rad4_rpt3"/>
    <property type="match status" value="1"/>
</dbReference>
<keyword evidence="1" id="KW-0677">Repeat</keyword>
<dbReference type="Pfam" id="PF12738">
    <property type="entry name" value="PTCB-BRCT"/>
    <property type="match status" value="2"/>
</dbReference>
<evidence type="ECO:0000256" key="2">
    <source>
        <dbReference type="SAM" id="MobiDB-lite"/>
    </source>
</evidence>
<feature type="region of interest" description="Disordered" evidence="2">
    <location>
        <begin position="620"/>
        <end position="776"/>
    </location>
</feature>
<dbReference type="SMART" id="SM00292">
    <property type="entry name" value="BRCT"/>
    <property type="match status" value="4"/>
</dbReference>
<dbReference type="CDD" id="cd17731">
    <property type="entry name" value="BRCT_TopBP1_rpt2_like"/>
    <property type="match status" value="1"/>
</dbReference>
<dbReference type="GO" id="GO:0006270">
    <property type="term" value="P:DNA replication initiation"/>
    <property type="evidence" value="ECO:0007669"/>
    <property type="project" value="TreeGrafter"/>
</dbReference>
<feature type="region of interest" description="Disordered" evidence="2">
    <location>
        <begin position="506"/>
        <end position="588"/>
    </location>
</feature>
<organism evidence="4 5">
    <name type="scientific">Bimuria novae-zelandiae CBS 107.79</name>
    <dbReference type="NCBI Taxonomy" id="1447943"/>
    <lineage>
        <taxon>Eukaryota</taxon>
        <taxon>Fungi</taxon>
        <taxon>Dikarya</taxon>
        <taxon>Ascomycota</taxon>
        <taxon>Pezizomycotina</taxon>
        <taxon>Dothideomycetes</taxon>
        <taxon>Pleosporomycetidae</taxon>
        <taxon>Pleosporales</taxon>
        <taxon>Massarineae</taxon>
        <taxon>Didymosphaeriaceae</taxon>
        <taxon>Bimuria</taxon>
    </lineage>
</organism>
<dbReference type="InterPro" id="IPR001357">
    <property type="entry name" value="BRCT_dom"/>
</dbReference>
<proteinExistence type="predicted"/>
<dbReference type="InterPro" id="IPR059215">
    <property type="entry name" value="BRCT2_TopBP1-like"/>
</dbReference>
<dbReference type="EMBL" id="ML976747">
    <property type="protein sequence ID" value="KAF1966386.1"/>
    <property type="molecule type" value="Genomic_DNA"/>
</dbReference>
<protein>
    <recommendedName>
        <fullName evidence="3">BRCT domain-containing protein</fullName>
    </recommendedName>
</protein>
<sequence>MPGTSHIPLAGAILCFTSVAPEQRTELSVIGTQMGAQIKLDLTSDVTHLIVGNTNSAKYRYVAKAREDVKVLFPEWIHAVQKVWMAGEDAKVVELEQKWRLPAFYGLKICLTGFDNPEQRKFIQETVVSNGAEYHGDLTKAVTHLIAASPSGSKYEHAVNWRLKIVTWEWFEQSRERGMALDEAFYHPTMPVGDRGVGAWDRHRSTSPMLGKRVRAAEQIEAINPLRRKLRRSASTRLSGQTEALWAGITAAGLEKKANDEDDWTEANANEPEPLPEDDGTTTPVEARVDMQPRKDPAVRTRGPFSDDHDGIFAGRVIFLDGFDRNKTNILREHLDSNGAVVVGDATELDNFSADDLGEGFVLVPHDAQTDLTSLPEAAGTMSLVTNWWVERCLHGKTLVDPTDCVLCRPFDKPSISGFEGLTINSTGFAGIELLHITKVVALFGATYDETLSTTISVLVCHNHNPNPEKLKYATEKGIHVVHANWLWNCIKRGEIQPYDEYSLTTTASQSQNRRRRPNQSSKEVPTAPVSKEESFRLQQKKAQRSQPTSDARGSLRRPGTLELSASGNLTPATTSSSTNPGTTTNQSELEFEHDAQLPEAFDGAADSPLLQDVDLDAKGHETKASSARAESADISLNPAPSRQITRPLRQPSPDSVLPPDTEPTEPTEASADPLVQPPPEKDYSDIMLKLLATRKACAPAEKEEVKGRRRRRPLGRAQSGRSNASTAADDVLSRQSSASKVVEEEEMGEDEDLALRAFKPPEPSQQLGWDSPGAQRAREKMIRAIGGNVAAETVIEETRVVKDAVGESAVGLGRASRKKRG</sequence>
<feature type="domain" description="BRCT" evidence="3">
    <location>
        <begin position="414"/>
        <end position="504"/>
    </location>
</feature>
<dbReference type="PANTHER" id="PTHR13561:SF20">
    <property type="entry name" value="DNA TOPOISOMERASE 2-BINDING PROTEIN 1"/>
    <property type="match status" value="1"/>
</dbReference>
<keyword evidence="5" id="KW-1185">Reference proteome</keyword>
<feature type="compositionally biased region" description="Acidic residues" evidence="2">
    <location>
        <begin position="744"/>
        <end position="753"/>
    </location>
</feature>
<feature type="domain" description="BRCT" evidence="3">
    <location>
        <begin position="4"/>
        <end position="77"/>
    </location>
</feature>
<feature type="domain" description="BRCT" evidence="3">
    <location>
        <begin position="104"/>
        <end position="188"/>
    </location>
</feature>
<feature type="domain" description="BRCT" evidence="3">
    <location>
        <begin position="308"/>
        <end position="407"/>
    </location>
</feature>
<accession>A0A6A5UTZ4</accession>
<dbReference type="CDD" id="cd17723">
    <property type="entry name" value="BRCT_Rad4_rpt4"/>
    <property type="match status" value="1"/>
</dbReference>
<feature type="compositionally biased region" description="Low complexity" evidence="2">
    <location>
        <begin position="665"/>
        <end position="674"/>
    </location>
</feature>
<evidence type="ECO:0000256" key="1">
    <source>
        <dbReference type="ARBA" id="ARBA00022737"/>
    </source>
</evidence>
<evidence type="ECO:0000313" key="4">
    <source>
        <dbReference type="EMBL" id="KAF1966386.1"/>
    </source>
</evidence>
<dbReference type="Proteomes" id="UP000800036">
    <property type="component" value="Unassembled WGS sequence"/>
</dbReference>
<gene>
    <name evidence="4" type="ORF">BU23DRAFT_544568</name>
</gene>
<dbReference type="AlphaFoldDB" id="A0A6A5UTZ4"/>
<dbReference type="Pfam" id="PF00533">
    <property type="entry name" value="BRCT"/>
    <property type="match status" value="1"/>
</dbReference>
<dbReference type="PROSITE" id="PS50172">
    <property type="entry name" value="BRCT"/>
    <property type="match status" value="4"/>
</dbReference>
<name>A0A6A5UTZ4_9PLEO</name>
<feature type="region of interest" description="Disordered" evidence="2">
    <location>
        <begin position="256"/>
        <end position="284"/>
    </location>
</feature>
<reference evidence="4" key="1">
    <citation type="journal article" date="2020" name="Stud. Mycol.">
        <title>101 Dothideomycetes genomes: a test case for predicting lifestyles and emergence of pathogens.</title>
        <authorList>
            <person name="Haridas S."/>
            <person name="Albert R."/>
            <person name="Binder M."/>
            <person name="Bloem J."/>
            <person name="Labutti K."/>
            <person name="Salamov A."/>
            <person name="Andreopoulos B."/>
            <person name="Baker S."/>
            <person name="Barry K."/>
            <person name="Bills G."/>
            <person name="Bluhm B."/>
            <person name="Cannon C."/>
            <person name="Castanera R."/>
            <person name="Culley D."/>
            <person name="Daum C."/>
            <person name="Ezra D."/>
            <person name="Gonzalez J."/>
            <person name="Henrissat B."/>
            <person name="Kuo A."/>
            <person name="Liang C."/>
            <person name="Lipzen A."/>
            <person name="Lutzoni F."/>
            <person name="Magnuson J."/>
            <person name="Mondo S."/>
            <person name="Nolan M."/>
            <person name="Ohm R."/>
            <person name="Pangilinan J."/>
            <person name="Park H.-J."/>
            <person name="Ramirez L."/>
            <person name="Alfaro M."/>
            <person name="Sun H."/>
            <person name="Tritt A."/>
            <person name="Yoshinaga Y."/>
            <person name="Zwiers L.-H."/>
            <person name="Turgeon B."/>
            <person name="Goodwin S."/>
            <person name="Spatafora J."/>
            <person name="Crous P."/>
            <person name="Grigoriev I."/>
        </authorList>
    </citation>
    <scope>NUCLEOTIDE SEQUENCE</scope>
    <source>
        <strain evidence="4">CBS 107.79</strain>
    </source>
</reference>
<evidence type="ECO:0000313" key="5">
    <source>
        <dbReference type="Proteomes" id="UP000800036"/>
    </source>
</evidence>
<dbReference type="InterPro" id="IPR036420">
    <property type="entry name" value="BRCT_dom_sf"/>
</dbReference>
<dbReference type="Gene3D" id="3.40.50.10190">
    <property type="entry name" value="BRCT domain"/>
    <property type="match status" value="4"/>
</dbReference>
<dbReference type="OrthoDB" id="251770at2759"/>
<evidence type="ECO:0000259" key="3">
    <source>
        <dbReference type="PROSITE" id="PS50172"/>
    </source>
</evidence>